<gene>
    <name evidence="1" type="ORF">K488DRAFT_72928</name>
</gene>
<sequence>MFASNVLVSLFVIVQLVSAAPLRVRSISNPAIVKARGRSSACMMDTTMMGYNLAGAMNSMSAVQSAILTATRSNDENVQTVQNGIMGAMTSLTVLTGSMANGANVPSYVSGAMIGNLTMSLNDLDAISGVPTSGTAAELDAAQQQLINASQFAMSIPSNCLGASPMTPSGTSGPSTSATPTASRFAAPTASMSAAPRTSSSAAPTGTRA</sequence>
<name>A0ACB8QD58_9AGAM</name>
<protein>
    <submittedName>
        <fullName evidence="1">Uncharacterized protein</fullName>
    </submittedName>
</protein>
<organism evidence="1 2">
    <name type="scientific">Vararia minispora EC-137</name>
    <dbReference type="NCBI Taxonomy" id="1314806"/>
    <lineage>
        <taxon>Eukaryota</taxon>
        <taxon>Fungi</taxon>
        <taxon>Dikarya</taxon>
        <taxon>Basidiomycota</taxon>
        <taxon>Agaricomycotina</taxon>
        <taxon>Agaricomycetes</taxon>
        <taxon>Russulales</taxon>
        <taxon>Lachnocladiaceae</taxon>
        <taxon>Vararia</taxon>
    </lineage>
</organism>
<accession>A0ACB8QD58</accession>
<reference evidence="1" key="2">
    <citation type="journal article" date="2022" name="New Phytol.">
        <title>Evolutionary transition to the ectomycorrhizal habit in the genomes of a hyperdiverse lineage of mushroom-forming fungi.</title>
        <authorList>
            <person name="Looney B."/>
            <person name="Miyauchi S."/>
            <person name="Morin E."/>
            <person name="Drula E."/>
            <person name="Courty P.E."/>
            <person name="Kohler A."/>
            <person name="Kuo A."/>
            <person name="LaButti K."/>
            <person name="Pangilinan J."/>
            <person name="Lipzen A."/>
            <person name="Riley R."/>
            <person name="Andreopoulos W."/>
            <person name="He G."/>
            <person name="Johnson J."/>
            <person name="Nolan M."/>
            <person name="Tritt A."/>
            <person name="Barry K.W."/>
            <person name="Grigoriev I.V."/>
            <person name="Nagy L.G."/>
            <person name="Hibbett D."/>
            <person name="Henrissat B."/>
            <person name="Matheny P.B."/>
            <person name="Labbe J."/>
            <person name="Martin F.M."/>
        </authorList>
    </citation>
    <scope>NUCLEOTIDE SEQUENCE</scope>
    <source>
        <strain evidence="1">EC-137</strain>
    </source>
</reference>
<dbReference type="EMBL" id="MU273672">
    <property type="protein sequence ID" value="KAI0029500.1"/>
    <property type="molecule type" value="Genomic_DNA"/>
</dbReference>
<comment type="caution">
    <text evidence="1">The sequence shown here is derived from an EMBL/GenBank/DDBJ whole genome shotgun (WGS) entry which is preliminary data.</text>
</comment>
<reference evidence="1" key="1">
    <citation type="submission" date="2021-02" db="EMBL/GenBank/DDBJ databases">
        <authorList>
            <consortium name="DOE Joint Genome Institute"/>
            <person name="Ahrendt S."/>
            <person name="Looney B.P."/>
            <person name="Miyauchi S."/>
            <person name="Morin E."/>
            <person name="Drula E."/>
            <person name="Courty P.E."/>
            <person name="Chicoki N."/>
            <person name="Fauchery L."/>
            <person name="Kohler A."/>
            <person name="Kuo A."/>
            <person name="Labutti K."/>
            <person name="Pangilinan J."/>
            <person name="Lipzen A."/>
            <person name="Riley R."/>
            <person name="Andreopoulos W."/>
            <person name="He G."/>
            <person name="Johnson J."/>
            <person name="Barry K.W."/>
            <person name="Grigoriev I.V."/>
            <person name="Nagy L."/>
            <person name="Hibbett D."/>
            <person name="Henrissat B."/>
            <person name="Matheny P.B."/>
            <person name="Labbe J."/>
            <person name="Martin F."/>
        </authorList>
    </citation>
    <scope>NUCLEOTIDE SEQUENCE</scope>
    <source>
        <strain evidence="1">EC-137</strain>
    </source>
</reference>
<keyword evidence="2" id="KW-1185">Reference proteome</keyword>
<evidence type="ECO:0000313" key="2">
    <source>
        <dbReference type="Proteomes" id="UP000814128"/>
    </source>
</evidence>
<proteinExistence type="predicted"/>
<evidence type="ECO:0000313" key="1">
    <source>
        <dbReference type="EMBL" id="KAI0029500.1"/>
    </source>
</evidence>
<dbReference type="Proteomes" id="UP000814128">
    <property type="component" value="Unassembled WGS sequence"/>
</dbReference>